<dbReference type="SUPFAM" id="SSF53850">
    <property type="entry name" value="Periplasmic binding protein-like II"/>
    <property type="match status" value="1"/>
</dbReference>
<sequence length="312" mass="33198">MNLVGHLECFVAVAEELHFGRAAERLGMAQPPLSQRIQRLERELGTRLFDRSSRRVTLTAPGLLLLDEARDLLVRAERIQTVAERAGGLDVLRAGIPEDLGGPVVAALIAAVREARPELTLELHPASTTDQLRGLADGTLAVGVLRHPCETRGLSLGPMLGQPLGVLLPGGSPLADAPEVHLADLAGHDLVLFPREQSPGAHDEILAACRRHGFDPPSVHESPHPQFTLGLVLAGTAVALLPRPVEQEGALWRPLLGSPLTPRTSCAWRGDPGPAAEEFVRIATGVLRTEAAMVPAVPAHRVVMRPASGFLA</sequence>
<dbReference type="InterPro" id="IPR000847">
    <property type="entry name" value="LysR_HTH_N"/>
</dbReference>
<dbReference type="SUPFAM" id="SSF46785">
    <property type="entry name" value="Winged helix' DNA-binding domain"/>
    <property type="match status" value="1"/>
</dbReference>
<evidence type="ECO:0000256" key="3">
    <source>
        <dbReference type="ARBA" id="ARBA00023125"/>
    </source>
</evidence>
<dbReference type="RefSeq" id="WP_344832904.1">
    <property type="nucleotide sequence ID" value="NZ_BAAAUV010000014.1"/>
</dbReference>
<dbReference type="PROSITE" id="PS50931">
    <property type="entry name" value="HTH_LYSR"/>
    <property type="match status" value="1"/>
</dbReference>
<dbReference type="PANTHER" id="PTHR30346">
    <property type="entry name" value="TRANSCRIPTIONAL DUAL REGULATOR HCAR-RELATED"/>
    <property type="match status" value="1"/>
</dbReference>
<dbReference type="InterPro" id="IPR005119">
    <property type="entry name" value="LysR_subst-bd"/>
</dbReference>
<evidence type="ECO:0000313" key="7">
    <source>
        <dbReference type="Proteomes" id="UP001501237"/>
    </source>
</evidence>
<dbReference type="EMBL" id="BAAAUV010000014">
    <property type="protein sequence ID" value="GAA3224325.1"/>
    <property type="molecule type" value="Genomic_DNA"/>
</dbReference>
<evidence type="ECO:0000256" key="1">
    <source>
        <dbReference type="ARBA" id="ARBA00009437"/>
    </source>
</evidence>
<feature type="domain" description="HTH lysR-type" evidence="5">
    <location>
        <begin position="1"/>
        <end position="59"/>
    </location>
</feature>
<keyword evidence="2" id="KW-0805">Transcription regulation</keyword>
<evidence type="ECO:0000256" key="2">
    <source>
        <dbReference type="ARBA" id="ARBA00023015"/>
    </source>
</evidence>
<keyword evidence="3" id="KW-0238">DNA-binding</keyword>
<proteinExistence type="inferred from homology"/>
<dbReference type="Gene3D" id="3.40.190.10">
    <property type="entry name" value="Periplasmic binding protein-like II"/>
    <property type="match status" value="2"/>
</dbReference>
<protein>
    <submittedName>
        <fullName evidence="6">LysR family transcriptional regulator</fullName>
    </submittedName>
</protein>
<dbReference type="Proteomes" id="UP001501237">
    <property type="component" value="Unassembled WGS sequence"/>
</dbReference>
<dbReference type="PANTHER" id="PTHR30346:SF0">
    <property type="entry name" value="HCA OPERON TRANSCRIPTIONAL ACTIVATOR HCAR"/>
    <property type="match status" value="1"/>
</dbReference>
<organism evidence="6 7">
    <name type="scientific">Actinocorallia longicatena</name>
    <dbReference type="NCBI Taxonomy" id="111803"/>
    <lineage>
        <taxon>Bacteria</taxon>
        <taxon>Bacillati</taxon>
        <taxon>Actinomycetota</taxon>
        <taxon>Actinomycetes</taxon>
        <taxon>Streptosporangiales</taxon>
        <taxon>Thermomonosporaceae</taxon>
        <taxon>Actinocorallia</taxon>
    </lineage>
</organism>
<dbReference type="InterPro" id="IPR036388">
    <property type="entry name" value="WH-like_DNA-bd_sf"/>
</dbReference>
<dbReference type="Gene3D" id="1.10.10.10">
    <property type="entry name" value="Winged helix-like DNA-binding domain superfamily/Winged helix DNA-binding domain"/>
    <property type="match status" value="1"/>
</dbReference>
<dbReference type="Pfam" id="PF00126">
    <property type="entry name" value="HTH_1"/>
    <property type="match status" value="1"/>
</dbReference>
<comment type="caution">
    <text evidence="6">The sequence shown here is derived from an EMBL/GenBank/DDBJ whole genome shotgun (WGS) entry which is preliminary data.</text>
</comment>
<evidence type="ECO:0000256" key="4">
    <source>
        <dbReference type="ARBA" id="ARBA00023163"/>
    </source>
</evidence>
<dbReference type="InterPro" id="IPR036390">
    <property type="entry name" value="WH_DNA-bd_sf"/>
</dbReference>
<dbReference type="CDD" id="cd08414">
    <property type="entry name" value="PBP2_LTTR_aromatics_like"/>
    <property type="match status" value="1"/>
</dbReference>
<dbReference type="PRINTS" id="PR00039">
    <property type="entry name" value="HTHLYSR"/>
</dbReference>
<dbReference type="Pfam" id="PF03466">
    <property type="entry name" value="LysR_substrate"/>
    <property type="match status" value="1"/>
</dbReference>
<evidence type="ECO:0000259" key="5">
    <source>
        <dbReference type="PROSITE" id="PS50931"/>
    </source>
</evidence>
<comment type="similarity">
    <text evidence="1">Belongs to the LysR transcriptional regulatory family.</text>
</comment>
<keyword evidence="4" id="KW-0804">Transcription</keyword>
<evidence type="ECO:0000313" key="6">
    <source>
        <dbReference type="EMBL" id="GAA3224325.1"/>
    </source>
</evidence>
<accession>A0ABP6QFI4</accession>
<reference evidence="7" key="1">
    <citation type="journal article" date="2019" name="Int. J. Syst. Evol. Microbiol.">
        <title>The Global Catalogue of Microorganisms (GCM) 10K type strain sequencing project: providing services to taxonomists for standard genome sequencing and annotation.</title>
        <authorList>
            <consortium name="The Broad Institute Genomics Platform"/>
            <consortium name="The Broad Institute Genome Sequencing Center for Infectious Disease"/>
            <person name="Wu L."/>
            <person name="Ma J."/>
        </authorList>
    </citation>
    <scope>NUCLEOTIDE SEQUENCE [LARGE SCALE GENOMIC DNA]</scope>
    <source>
        <strain evidence="7">JCM 9377</strain>
    </source>
</reference>
<keyword evidence="7" id="KW-1185">Reference proteome</keyword>
<name>A0ABP6QFI4_9ACTN</name>
<gene>
    <name evidence="6" type="ORF">GCM10010468_51270</name>
</gene>